<name>A0ACB8RSU1_9AGAM</name>
<evidence type="ECO:0000313" key="2">
    <source>
        <dbReference type="Proteomes" id="UP000814033"/>
    </source>
</evidence>
<reference evidence="1" key="2">
    <citation type="journal article" date="2022" name="New Phytol.">
        <title>Evolutionary transition to the ectomycorrhizal habit in the genomes of a hyperdiverse lineage of mushroom-forming fungi.</title>
        <authorList>
            <person name="Looney B."/>
            <person name="Miyauchi S."/>
            <person name="Morin E."/>
            <person name="Drula E."/>
            <person name="Courty P.E."/>
            <person name="Kohler A."/>
            <person name="Kuo A."/>
            <person name="LaButti K."/>
            <person name="Pangilinan J."/>
            <person name="Lipzen A."/>
            <person name="Riley R."/>
            <person name="Andreopoulos W."/>
            <person name="He G."/>
            <person name="Johnson J."/>
            <person name="Nolan M."/>
            <person name="Tritt A."/>
            <person name="Barry K.W."/>
            <person name="Grigoriev I.V."/>
            <person name="Nagy L.G."/>
            <person name="Hibbett D."/>
            <person name="Henrissat B."/>
            <person name="Matheny P.B."/>
            <person name="Labbe J."/>
            <person name="Martin F.M."/>
        </authorList>
    </citation>
    <scope>NUCLEOTIDE SEQUENCE</scope>
    <source>
        <strain evidence="1">FP105234-sp</strain>
    </source>
</reference>
<feature type="non-terminal residue" evidence="1">
    <location>
        <position position="1"/>
    </location>
</feature>
<protein>
    <submittedName>
        <fullName evidence="1">Iron permease</fullName>
    </submittedName>
</protein>
<proteinExistence type="predicted"/>
<keyword evidence="2" id="KW-1185">Reference proteome</keyword>
<comment type="caution">
    <text evidence="1">The sequence shown here is derived from an EMBL/GenBank/DDBJ whole genome shotgun (WGS) entry which is preliminary data.</text>
</comment>
<gene>
    <name evidence="1" type="ORF">FA95DRAFT_1493362</name>
</gene>
<evidence type="ECO:0000313" key="1">
    <source>
        <dbReference type="EMBL" id="KAI0046902.1"/>
    </source>
</evidence>
<organism evidence="1 2">
    <name type="scientific">Auriscalpium vulgare</name>
    <dbReference type="NCBI Taxonomy" id="40419"/>
    <lineage>
        <taxon>Eukaryota</taxon>
        <taxon>Fungi</taxon>
        <taxon>Dikarya</taxon>
        <taxon>Basidiomycota</taxon>
        <taxon>Agaricomycotina</taxon>
        <taxon>Agaricomycetes</taxon>
        <taxon>Russulales</taxon>
        <taxon>Auriscalpiaceae</taxon>
        <taxon>Auriscalpium</taxon>
    </lineage>
</organism>
<reference evidence="1" key="1">
    <citation type="submission" date="2021-02" db="EMBL/GenBank/DDBJ databases">
        <authorList>
            <consortium name="DOE Joint Genome Institute"/>
            <person name="Ahrendt S."/>
            <person name="Looney B.P."/>
            <person name="Miyauchi S."/>
            <person name="Morin E."/>
            <person name="Drula E."/>
            <person name="Courty P.E."/>
            <person name="Chicoki N."/>
            <person name="Fauchery L."/>
            <person name="Kohler A."/>
            <person name="Kuo A."/>
            <person name="Labutti K."/>
            <person name="Pangilinan J."/>
            <person name="Lipzen A."/>
            <person name="Riley R."/>
            <person name="Andreopoulos W."/>
            <person name="He G."/>
            <person name="Johnson J."/>
            <person name="Barry K.W."/>
            <person name="Grigoriev I.V."/>
            <person name="Nagy L."/>
            <person name="Hibbett D."/>
            <person name="Henrissat B."/>
            <person name="Matheny P.B."/>
            <person name="Labbe J."/>
            <person name="Martin F."/>
        </authorList>
    </citation>
    <scope>NUCLEOTIDE SEQUENCE</scope>
    <source>
        <strain evidence="1">FP105234-sp</strain>
    </source>
</reference>
<sequence>TAVSTALPTIVRHLHGTDFIWAGSAYTVASTAILPLVGGLVSVFGRKPVLLTFISIFAVGSAITGAAQNMPMFIAGRALQGMGGGGCLSVTEIIYADMIPLPEQGKFQGIIASVWALACAIGPPVGGALANSGAWRWLFFLNLPISAIAAGLVIAFLKVNAPKMTWREKITRIDWIGNTLIIGSTISLMIALIWGGDRFPWRSASVLVPLVLGSVGIVSFFVVEALWIKEPTVPRFAFTNRTTLSGYLGTFFHGIVSLAAIYYLPVYFQACKGSSPVGSSVDMLSLAFTVPAFAILCGLSVEIFGRYRPQNYIGWMLIVVGFGMLSLLTESSTRAQYIGYQVVLAAGLGIVWISTQFPILAPLPFSNNAHALAFFTFVRCFAQSWGVGIGGVLLQHTLHSRLPPAFLSSLSANTGVYAIIPTISRLAEPERSQVRAAYSESMQLIWRVMIGISAVGLLTTFLMREEKLRKALDVTWGLQEREDERRKEQVTENA</sequence>
<dbReference type="Proteomes" id="UP000814033">
    <property type="component" value="Unassembled WGS sequence"/>
</dbReference>
<accession>A0ACB8RSU1</accession>
<dbReference type="EMBL" id="MU275915">
    <property type="protein sequence ID" value="KAI0046902.1"/>
    <property type="molecule type" value="Genomic_DNA"/>
</dbReference>